<sequence>MAPTTPSSAAANQSVERGAAVLRAFLEAGSGRTELRVSDVARAIGLGQSTTSRLLATLESVEFVERDPVSQLYRLGPALITFGSAALNQHPVHRESRQVAQNLAAELGLGANVAIRRGASLFYLCNFEGRRAPKSFVQAGRKNPLHATGLGKCLLLGSTLDQRKELLGPELPTYTKHTIGDHQKLDTELEAATVRGYATEVEELALGRACVATPIRDASGDVVAAMSVSGPLTALNLEAREGELAATLIEAADSVSIALGYTASHPDGVAV</sequence>
<gene>
    <name evidence="6" type="ORF">ACFOUW_06455</name>
</gene>
<dbReference type="InterPro" id="IPR029016">
    <property type="entry name" value="GAF-like_dom_sf"/>
</dbReference>
<evidence type="ECO:0000256" key="2">
    <source>
        <dbReference type="ARBA" id="ARBA00023125"/>
    </source>
</evidence>
<dbReference type="PROSITE" id="PS51078">
    <property type="entry name" value="ICLR_ED"/>
    <property type="match status" value="1"/>
</dbReference>
<proteinExistence type="predicted"/>
<evidence type="ECO:0000313" key="7">
    <source>
        <dbReference type="Proteomes" id="UP001595699"/>
    </source>
</evidence>
<dbReference type="EMBL" id="JBHRZH010000005">
    <property type="protein sequence ID" value="MFC3760471.1"/>
    <property type="molecule type" value="Genomic_DNA"/>
</dbReference>
<dbReference type="PANTHER" id="PTHR30136:SF24">
    <property type="entry name" value="HTH-TYPE TRANSCRIPTIONAL REPRESSOR ALLR"/>
    <property type="match status" value="1"/>
</dbReference>
<accession>A0ABV7Y5C1</accession>
<dbReference type="SUPFAM" id="SSF46785">
    <property type="entry name" value="Winged helix' DNA-binding domain"/>
    <property type="match status" value="1"/>
</dbReference>
<dbReference type="PROSITE" id="PS51077">
    <property type="entry name" value="HTH_ICLR"/>
    <property type="match status" value="1"/>
</dbReference>
<keyword evidence="7" id="KW-1185">Reference proteome</keyword>
<evidence type="ECO:0000313" key="6">
    <source>
        <dbReference type="EMBL" id="MFC3760471.1"/>
    </source>
</evidence>
<dbReference type="PANTHER" id="PTHR30136">
    <property type="entry name" value="HELIX-TURN-HELIX TRANSCRIPTIONAL REGULATOR, ICLR FAMILY"/>
    <property type="match status" value="1"/>
</dbReference>
<dbReference type="Gene3D" id="1.10.10.10">
    <property type="entry name" value="Winged helix-like DNA-binding domain superfamily/Winged helix DNA-binding domain"/>
    <property type="match status" value="1"/>
</dbReference>
<dbReference type="InterPro" id="IPR036388">
    <property type="entry name" value="WH-like_DNA-bd_sf"/>
</dbReference>
<dbReference type="SMART" id="SM00346">
    <property type="entry name" value="HTH_ICLR"/>
    <property type="match status" value="1"/>
</dbReference>
<dbReference type="Gene3D" id="3.30.450.40">
    <property type="match status" value="1"/>
</dbReference>
<dbReference type="Proteomes" id="UP001595699">
    <property type="component" value="Unassembled WGS sequence"/>
</dbReference>
<dbReference type="RefSeq" id="WP_205122485.1">
    <property type="nucleotide sequence ID" value="NZ_JAFBCM010000001.1"/>
</dbReference>
<evidence type="ECO:0000259" key="5">
    <source>
        <dbReference type="PROSITE" id="PS51078"/>
    </source>
</evidence>
<dbReference type="InterPro" id="IPR036390">
    <property type="entry name" value="WH_DNA-bd_sf"/>
</dbReference>
<dbReference type="SUPFAM" id="SSF55781">
    <property type="entry name" value="GAF domain-like"/>
    <property type="match status" value="1"/>
</dbReference>
<protein>
    <submittedName>
        <fullName evidence="6">IclR family transcriptional regulator</fullName>
    </submittedName>
</protein>
<dbReference type="Pfam" id="PF01614">
    <property type="entry name" value="IclR_C"/>
    <property type="match status" value="1"/>
</dbReference>
<keyword evidence="1" id="KW-0805">Transcription regulation</keyword>
<evidence type="ECO:0000256" key="3">
    <source>
        <dbReference type="ARBA" id="ARBA00023163"/>
    </source>
</evidence>
<dbReference type="InterPro" id="IPR005471">
    <property type="entry name" value="Tscrpt_reg_IclR_N"/>
</dbReference>
<feature type="domain" description="HTH iclR-type" evidence="4">
    <location>
        <begin position="12"/>
        <end position="77"/>
    </location>
</feature>
<dbReference type="InterPro" id="IPR014757">
    <property type="entry name" value="Tscrpt_reg_IclR_C"/>
</dbReference>
<name>A0ABV7Y5C1_9ACTN</name>
<dbReference type="Pfam" id="PF09339">
    <property type="entry name" value="HTH_IclR"/>
    <property type="match status" value="1"/>
</dbReference>
<evidence type="ECO:0000256" key="1">
    <source>
        <dbReference type="ARBA" id="ARBA00023015"/>
    </source>
</evidence>
<comment type="caution">
    <text evidence="6">The sequence shown here is derived from an EMBL/GenBank/DDBJ whole genome shotgun (WGS) entry which is preliminary data.</text>
</comment>
<organism evidence="6 7">
    <name type="scientific">Tenggerimyces flavus</name>
    <dbReference type="NCBI Taxonomy" id="1708749"/>
    <lineage>
        <taxon>Bacteria</taxon>
        <taxon>Bacillati</taxon>
        <taxon>Actinomycetota</taxon>
        <taxon>Actinomycetes</taxon>
        <taxon>Propionibacteriales</taxon>
        <taxon>Nocardioidaceae</taxon>
        <taxon>Tenggerimyces</taxon>
    </lineage>
</organism>
<keyword evidence="3" id="KW-0804">Transcription</keyword>
<evidence type="ECO:0000259" key="4">
    <source>
        <dbReference type="PROSITE" id="PS51077"/>
    </source>
</evidence>
<feature type="domain" description="IclR-ED" evidence="5">
    <location>
        <begin position="78"/>
        <end position="261"/>
    </location>
</feature>
<keyword evidence="2" id="KW-0238">DNA-binding</keyword>
<reference evidence="7" key="1">
    <citation type="journal article" date="2019" name="Int. J. Syst. Evol. Microbiol.">
        <title>The Global Catalogue of Microorganisms (GCM) 10K type strain sequencing project: providing services to taxonomists for standard genome sequencing and annotation.</title>
        <authorList>
            <consortium name="The Broad Institute Genomics Platform"/>
            <consortium name="The Broad Institute Genome Sequencing Center for Infectious Disease"/>
            <person name="Wu L."/>
            <person name="Ma J."/>
        </authorList>
    </citation>
    <scope>NUCLEOTIDE SEQUENCE [LARGE SCALE GENOMIC DNA]</scope>
    <source>
        <strain evidence="7">CGMCC 4.7241</strain>
    </source>
</reference>
<dbReference type="InterPro" id="IPR050707">
    <property type="entry name" value="HTH_MetabolicPath_Reg"/>
</dbReference>